<dbReference type="EMBL" id="SWFM01000005">
    <property type="protein sequence ID" value="TKD68667.1"/>
    <property type="molecule type" value="Genomic_DNA"/>
</dbReference>
<dbReference type="OrthoDB" id="7869153at2"/>
<proteinExistence type="predicted"/>
<dbReference type="Pfam" id="PF14398">
    <property type="entry name" value="ATPgrasp_YheCD"/>
    <property type="match status" value="1"/>
</dbReference>
<protein>
    <submittedName>
        <fullName evidence="1">YheC/YheD family protein</fullName>
    </submittedName>
</protein>
<dbReference type="SUPFAM" id="SSF56059">
    <property type="entry name" value="Glutathione synthetase ATP-binding domain-like"/>
    <property type="match status" value="1"/>
</dbReference>
<dbReference type="InterPro" id="IPR026838">
    <property type="entry name" value="YheC/D"/>
</dbReference>
<accession>A0A4U1MD68</accession>
<sequence>MIELFYNEKTNKWLQKSTYQFIYWGKEQKRLAPPSSSSISSIITLNSNKNDAIRPLVGILAGSNSSHHFSGNASIFKSIQKEIRNTGGLSYVFTPDDVYRTFINGYLYDPNSKKWTGYRFPYPNIVYNRIPDRKEEQAEKVALLFNLFSQKGIPYFNRSFFQKDAIISHLTSNEKLTNFIPETESLTITSLEEYLNMYPSVFCKPSSGSKGRGIFKVKNTSTGYQYIDHDNAHSFTSINNLYDHIHPLLHENYMIQRDIQLDTYENHSYDFRILVQKPLNSWNVTGIGIRAAQVGSLTTHVPRGGRIIPFHKLANHKDKAKLKRIAIMAAEVLEEHTKMHECSMDIGKDSDGRYWIFEANSKPMRFDEPDIHRDYIQSLIASFRTFSAF</sequence>
<dbReference type="Proteomes" id="UP000310541">
    <property type="component" value="Unassembled WGS sequence"/>
</dbReference>
<dbReference type="AlphaFoldDB" id="A0A4U1MD68"/>
<organism evidence="1 2">
    <name type="scientific">Guptibacillus hwajinpoensis</name>
    <dbReference type="NCBI Taxonomy" id="208199"/>
    <lineage>
        <taxon>Bacteria</taxon>
        <taxon>Bacillati</taxon>
        <taxon>Bacillota</taxon>
        <taxon>Bacilli</taxon>
        <taxon>Bacillales</taxon>
        <taxon>Guptibacillaceae</taxon>
        <taxon>Guptibacillus</taxon>
    </lineage>
</organism>
<dbReference type="RefSeq" id="WP_136948113.1">
    <property type="nucleotide sequence ID" value="NZ_SWFM01000005.1"/>
</dbReference>
<reference evidence="1 2" key="1">
    <citation type="submission" date="2019-04" db="EMBL/GenBank/DDBJ databases">
        <title>Genome sequence of Bacillus hwajinpoensis strain Y2.</title>
        <authorList>
            <person name="Fair J.L."/>
            <person name="Maclea K.S."/>
        </authorList>
    </citation>
    <scope>NUCLEOTIDE SEQUENCE [LARGE SCALE GENOMIC DNA]</scope>
    <source>
        <strain evidence="1 2">Y2</strain>
    </source>
</reference>
<comment type="caution">
    <text evidence="1">The sequence shown here is derived from an EMBL/GenBank/DDBJ whole genome shotgun (WGS) entry which is preliminary data.</text>
</comment>
<evidence type="ECO:0000313" key="2">
    <source>
        <dbReference type="Proteomes" id="UP000310541"/>
    </source>
</evidence>
<name>A0A4U1MD68_9BACL</name>
<evidence type="ECO:0000313" key="1">
    <source>
        <dbReference type="EMBL" id="TKD68667.1"/>
    </source>
</evidence>
<gene>
    <name evidence="1" type="ORF">FBF83_15800</name>
</gene>
<dbReference type="Gene3D" id="3.30.470.20">
    <property type="entry name" value="ATP-grasp fold, B domain"/>
    <property type="match status" value="1"/>
</dbReference>